<keyword evidence="2" id="KW-1185">Reference proteome</keyword>
<evidence type="ECO:0000313" key="2">
    <source>
        <dbReference type="Proteomes" id="UP001281614"/>
    </source>
</evidence>
<dbReference type="EMBL" id="VYYT01000222">
    <property type="protein sequence ID" value="KAK2755152.1"/>
    <property type="molecule type" value="Genomic_DNA"/>
</dbReference>
<protein>
    <submittedName>
        <fullName evidence="1">Uncharacterized protein</fullName>
    </submittedName>
</protein>
<comment type="caution">
    <text evidence="1">The sequence shown here is derived from an EMBL/GenBank/DDBJ whole genome shotgun (WGS) entry which is preliminary data.</text>
</comment>
<dbReference type="AlphaFoldDB" id="A0AAD9YD01"/>
<reference evidence="1" key="1">
    <citation type="submission" date="2023-02" db="EMBL/GenBank/DDBJ databases">
        <title>Colletotrichum kahawae CIFC_Que2 genome sequencing and assembly.</title>
        <authorList>
            <person name="Baroncelli R."/>
        </authorList>
    </citation>
    <scope>NUCLEOTIDE SEQUENCE</scope>
    <source>
        <strain evidence="1">CIFC_Que2</strain>
    </source>
</reference>
<accession>A0AAD9YD01</accession>
<dbReference type="Proteomes" id="UP001281614">
    <property type="component" value="Unassembled WGS sequence"/>
</dbReference>
<proteinExistence type="predicted"/>
<evidence type="ECO:0000313" key="1">
    <source>
        <dbReference type="EMBL" id="KAK2755152.1"/>
    </source>
</evidence>
<organism evidence="1 2">
    <name type="scientific">Colletotrichum kahawae</name>
    <name type="common">Coffee berry disease fungus</name>
    <dbReference type="NCBI Taxonomy" id="34407"/>
    <lineage>
        <taxon>Eukaryota</taxon>
        <taxon>Fungi</taxon>
        <taxon>Dikarya</taxon>
        <taxon>Ascomycota</taxon>
        <taxon>Pezizomycotina</taxon>
        <taxon>Sordariomycetes</taxon>
        <taxon>Hypocreomycetidae</taxon>
        <taxon>Glomerellales</taxon>
        <taxon>Glomerellaceae</taxon>
        <taxon>Colletotrichum</taxon>
        <taxon>Colletotrichum gloeosporioides species complex</taxon>
    </lineage>
</organism>
<gene>
    <name evidence="1" type="ORF">CKAH01_01044</name>
</gene>
<sequence length="144" mass="15898">MLTQGSDSRTLAAAEFSRTDVGSGLFSSDRGGPGKRRVFVVLNAPQSEGNLLSMTSPKTSGYQSRRLREHFHMLFFLAITRVDGLQCHIPTSLFSLMNRLNDAHEAIMRDGCYWSKCCVVASQPYRPVARQACLATLCLRLGSP</sequence>
<name>A0AAD9YD01_COLKA</name>